<dbReference type="PANTHER" id="PTHR43283">
    <property type="entry name" value="BETA-LACTAMASE-RELATED"/>
    <property type="match status" value="1"/>
</dbReference>
<dbReference type="Proteomes" id="UP001286456">
    <property type="component" value="Unassembled WGS sequence"/>
</dbReference>
<reference evidence="4" key="1">
    <citation type="journal article" date="2023" name="Mol. Phylogenet. Evol.">
        <title>Genome-scale phylogeny and comparative genomics of the fungal order Sordariales.</title>
        <authorList>
            <person name="Hensen N."/>
            <person name="Bonometti L."/>
            <person name="Westerberg I."/>
            <person name="Brannstrom I.O."/>
            <person name="Guillou S."/>
            <person name="Cros-Aarteil S."/>
            <person name="Calhoun S."/>
            <person name="Haridas S."/>
            <person name="Kuo A."/>
            <person name="Mondo S."/>
            <person name="Pangilinan J."/>
            <person name="Riley R."/>
            <person name="LaButti K."/>
            <person name="Andreopoulos B."/>
            <person name="Lipzen A."/>
            <person name="Chen C."/>
            <person name="Yan M."/>
            <person name="Daum C."/>
            <person name="Ng V."/>
            <person name="Clum A."/>
            <person name="Steindorff A."/>
            <person name="Ohm R.A."/>
            <person name="Martin F."/>
            <person name="Silar P."/>
            <person name="Natvig D.O."/>
            <person name="Lalanne C."/>
            <person name="Gautier V."/>
            <person name="Ament-Velasquez S.L."/>
            <person name="Kruys A."/>
            <person name="Hutchinson M.I."/>
            <person name="Powell A.J."/>
            <person name="Barry K."/>
            <person name="Miller A.N."/>
            <person name="Grigoriev I.V."/>
            <person name="Debuchy R."/>
            <person name="Gladieux P."/>
            <person name="Hiltunen Thoren M."/>
            <person name="Johannesson H."/>
        </authorList>
    </citation>
    <scope>NUCLEOTIDE SEQUENCE</scope>
    <source>
        <strain evidence="4">SMH4131-1</strain>
    </source>
</reference>
<dbReference type="SUPFAM" id="SSF56601">
    <property type="entry name" value="beta-lactamase/transpeptidase-like"/>
    <property type="match status" value="1"/>
</dbReference>
<protein>
    <submittedName>
        <fullName evidence="4">Beta-lactamase/transpeptidase-like protein</fullName>
    </submittedName>
</protein>
<organism evidence="4 5">
    <name type="scientific">Cercophora scortea</name>
    <dbReference type="NCBI Taxonomy" id="314031"/>
    <lineage>
        <taxon>Eukaryota</taxon>
        <taxon>Fungi</taxon>
        <taxon>Dikarya</taxon>
        <taxon>Ascomycota</taxon>
        <taxon>Pezizomycotina</taxon>
        <taxon>Sordariomycetes</taxon>
        <taxon>Sordariomycetidae</taxon>
        <taxon>Sordariales</taxon>
        <taxon>Lasiosphaeriaceae</taxon>
        <taxon>Cercophora</taxon>
    </lineage>
</organism>
<dbReference type="InterPro" id="IPR012338">
    <property type="entry name" value="Beta-lactam/transpept-like"/>
</dbReference>
<evidence type="ECO:0000256" key="2">
    <source>
        <dbReference type="ARBA" id="ARBA00022801"/>
    </source>
</evidence>
<dbReference type="InterPro" id="IPR050789">
    <property type="entry name" value="Diverse_Enzym_Activities"/>
</dbReference>
<reference evidence="4" key="2">
    <citation type="submission" date="2023-06" db="EMBL/GenBank/DDBJ databases">
        <authorList>
            <consortium name="Lawrence Berkeley National Laboratory"/>
            <person name="Haridas S."/>
            <person name="Hensen N."/>
            <person name="Bonometti L."/>
            <person name="Westerberg I."/>
            <person name="Brannstrom I.O."/>
            <person name="Guillou S."/>
            <person name="Cros-Aarteil S."/>
            <person name="Calhoun S."/>
            <person name="Kuo A."/>
            <person name="Mondo S."/>
            <person name="Pangilinan J."/>
            <person name="Riley R."/>
            <person name="Labutti K."/>
            <person name="Andreopoulos B."/>
            <person name="Lipzen A."/>
            <person name="Chen C."/>
            <person name="Yanf M."/>
            <person name="Daum C."/>
            <person name="Ng V."/>
            <person name="Clum A."/>
            <person name="Steindorff A."/>
            <person name="Ohm R."/>
            <person name="Martin F."/>
            <person name="Silar P."/>
            <person name="Natvig D."/>
            <person name="Lalanne C."/>
            <person name="Gautier V."/>
            <person name="Ament-Velasquez S.L."/>
            <person name="Kruys A."/>
            <person name="Hutchinson M.I."/>
            <person name="Powell A.J."/>
            <person name="Barry K."/>
            <person name="Miller A.N."/>
            <person name="Grigoriev I.V."/>
            <person name="Debuchy R."/>
            <person name="Gladieux P."/>
            <person name="Thoren M.H."/>
            <person name="Johannesson H."/>
        </authorList>
    </citation>
    <scope>NUCLEOTIDE SEQUENCE</scope>
    <source>
        <strain evidence="4">SMH4131-1</strain>
    </source>
</reference>
<evidence type="ECO:0000313" key="5">
    <source>
        <dbReference type="Proteomes" id="UP001286456"/>
    </source>
</evidence>
<gene>
    <name evidence="4" type="ORF">B0T19DRAFT_287045</name>
</gene>
<proteinExistence type="inferred from homology"/>
<dbReference type="PANTHER" id="PTHR43283:SF17">
    <property type="entry name" value="(LOVD), PUTATIVE (AFU_ORTHOLOGUE AFUA_5G00920)-RELATED"/>
    <property type="match status" value="1"/>
</dbReference>
<comment type="similarity">
    <text evidence="1">Belongs to the class-A beta-lactamase family.</text>
</comment>
<accession>A0AAE0M2Z5</accession>
<dbReference type="InterPro" id="IPR001466">
    <property type="entry name" value="Beta-lactam-related"/>
</dbReference>
<feature type="domain" description="Beta-lactamase-related" evidence="3">
    <location>
        <begin position="13"/>
        <end position="385"/>
    </location>
</feature>
<dbReference type="Gene3D" id="3.40.710.10">
    <property type="entry name" value="DD-peptidase/beta-lactamase superfamily"/>
    <property type="match status" value="1"/>
</dbReference>
<dbReference type="GO" id="GO:0016787">
    <property type="term" value="F:hydrolase activity"/>
    <property type="evidence" value="ECO:0007669"/>
    <property type="project" value="UniProtKB-KW"/>
</dbReference>
<sequence>MASTLDKILDAYVAKGLETKDKVLGASLVVVSKDEILYQGAAGHTALGVDAPAFTPDSFTWVASLTKIATVTCVMQIVERGLVPLDDDIRPLVPELARLQILRGFTVDEKPILEDNDKAITLRQLLTHTVGLGYDVADGDLNRWARAVGRTTTNLSYTLEGWTTPLKFAPGEGWYYGSAIDWAGVVLERVTGEGLGAYMTANVFAPLGITDSTFRSLTLAGQTAGRVVECSYRDGVTGTLSACPLPVPVDPPVESGGAGLWTTARDHARILQGLLRSGSEEEGGLVRRETADEMFRPQLDEVQSGVLKYLTDTFREGMVSEFPVGMPVDHGIGGVINLEDVPGMRKKGSMMWSGMCNGHWWIDRETGIAATLIVNVLPQPDLVVNRLYHELELAVYGELVPEWVGNRGK</sequence>
<keyword evidence="2" id="KW-0378">Hydrolase</keyword>
<keyword evidence="5" id="KW-1185">Reference proteome</keyword>
<dbReference type="EMBL" id="JAUEPO010000007">
    <property type="protein sequence ID" value="KAK3317180.1"/>
    <property type="molecule type" value="Genomic_DNA"/>
</dbReference>
<comment type="caution">
    <text evidence="4">The sequence shown here is derived from an EMBL/GenBank/DDBJ whole genome shotgun (WGS) entry which is preliminary data.</text>
</comment>
<name>A0AAE0M2Z5_9PEZI</name>
<evidence type="ECO:0000313" key="4">
    <source>
        <dbReference type="EMBL" id="KAK3317180.1"/>
    </source>
</evidence>
<evidence type="ECO:0000259" key="3">
    <source>
        <dbReference type="Pfam" id="PF00144"/>
    </source>
</evidence>
<dbReference type="Pfam" id="PF00144">
    <property type="entry name" value="Beta-lactamase"/>
    <property type="match status" value="1"/>
</dbReference>
<dbReference type="AlphaFoldDB" id="A0AAE0M2Z5"/>
<evidence type="ECO:0000256" key="1">
    <source>
        <dbReference type="ARBA" id="ARBA00009009"/>
    </source>
</evidence>